<sequence length="278" mass="32627">MTQVDDPISPTVIDDELILKSVHENTEIGEAGRILEAEGIEINELETLRLEFKNILKVENIWSLKLITKLQLSNNIIEKIENLDHMVNLEWLDLSFNNIEEIENLENLVKLKDLTLFNNRIRNIENIQHFQKLQFFSIGNNFISDFNTIVNLRKLESLRSLNTSGNPISSDVNFKHYCISHIPQLTFLDYKLIHEIERNEAKEKYDILLMEIQQNELVEIKKNNEISEKQRLFAIDKMAYVENMNSEYYFIKLFIDDAEGIILNMIPGIEEILESYPL</sequence>
<dbReference type="InterPro" id="IPR001611">
    <property type="entry name" value="Leu-rich_rpt"/>
</dbReference>
<evidence type="ECO:0000256" key="10">
    <source>
        <dbReference type="ARBA" id="ARBA00038378"/>
    </source>
</evidence>
<comment type="subcellular location">
    <subcellularLocation>
        <location evidence="1">Cytoplasm</location>
        <location evidence="1">Cytoskeleton</location>
        <location evidence="1">Flagellum axoneme</location>
    </subcellularLocation>
</comment>
<dbReference type="PANTHER" id="PTHR45973:SF12">
    <property type="entry name" value="DYNEIN REGULATORY COMPLEX SUBUNIT 3"/>
    <property type="match status" value="1"/>
</dbReference>
<evidence type="ECO:0000313" key="13">
    <source>
        <dbReference type="Proteomes" id="UP000078046"/>
    </source>
</evidence>
<dbReference type="OrthoDB" id="27917at2759"/>
<dbReference type="Proteomes" id="UP000078046">
    <property type="component" value="Unassembled WGS sequence"/>
</dbReference>
<dbReference type="Pfam" id="PF14580">
    <property type="entry name" value="LRR_9"/>
    <property type="match status" value="1"/>
</dbReference>
<dbReference type="Gene3D" id="3.80.10.10">
    <property type="entry name" value="Ribonuclease Inhibitor"/>
    <property type="match status" value="1"/>
</dbReference>
<evidence type="ECO:0000256" key="1">
    <source>
        <dbReference type="ARBA" id="ARBA00004611"/>
    </source>
</evidence>
<dbReference type="PROSITE" id="PS51450">
    <property type="entry name" value="LRR"/>
    <property type="match status" value="3"/>
</dbReference>
<keyword evidence="6" id="KW-0175">Coiled coil</keyword>
<evidence type="ECO:0000256" key="9">
    <source>
        <dbReference type="ARBA" id="ARBA00023273"/>
    </source>
</evidence>
<evidence type="ECO:0000313" key="12">
    <source>
        <dbReference type="EMBL" id="OAF64897.1"/>
    </source>
</evidence>
<evidence type="ECO:0000256" key="7">
    <source>
        <dbReference type="ARBA" id="ARBA00023069"/>
    </source>
</evidence>
<reference evidence="12 13" key="1">
    <citation type="submission" date="2016-04" db="EMBL/GenBank/DDBJ databases">
        <title>The genome of Intoshia linei affirms orthonectids as highly simplified spiralians.</title>
        <authorList>
            <person name="Mikhailov K.V."/>
            <person name="Slusarev G.S."/>
            <person name="Nikitin M.A."/>
            <person name="Logacheva M.D."/>
            <person name="Penin A."/>
            <person name="Aleoshin V."/>
            <person name="Panchin Y.V."/>
        </authorList>
    </citation>
    <scope>NUCLEOTIDE SEQUENCE [LARGE SCALE GENOMIC DNA]</scope>
    <source>
        <strain evidence="12">Intl2013</strain>
        <tissue evidence="12">Whole animal</tissue>
    </source>
</reference>
<organism evidence="12 13">
    <name type="scientific">Intoshia linei</name>
    <dbReference type="NCBI Taxonomy" id="1819745"/>
    <lineage>
        <taxon>Eukaryota</taxon>
        <taxon>Metazoa</taxon>
        <taxon>Spiralia</taxon>
        <taxon>Lophotrochozoa</taxon>
        <taxon>Mesozoa</taxon>
        <taxon>Orthonectida</taxon>
        <taxon>Rhopaluridae</taxon>
        <taxon>Intoshia</taxon>
    </lineage>
</organism>
<keyword evidence="13" id="KW-1185">Reference proteome</keyword>
<evidence type="ECO:0000256" key="2">
    <source>
        <dbReference type="ARBA" id="ARBA00022490"/>
    </source>
</evidence>
<keyword evidence="2" id="KW-0963">Cytoplasm</keyword>
<dbReference type="AlphaFoldDB" id="A0A177ASA6"/>
<dbReference type="PANTHER" id="PTHR45973">
    <property type="entry name" value="PROTEIN PHOSPHATASE 1 REGULATORY SUBUNIT SDS22-RELATED"/>
    <property type="match status" value="1"/>
</dbReference>
<keyword evidence="9" id="KW-0966">Cell projection</keyword>
<dbReference type="SUPFAM" id="SSF52075">
    <property type="entry name" value="Outer arm dynein light chain 1"/>
    <property type="match status" value="1"/>
</dbReference>
<accession>A0A177ASA6</accession>
<evidence type="ECO:0000256" key="6">
    <source>
        <dbReference type="ARBA" id="ARBA00023054"/>
    </source>
</evidence>
<proteinExistence type="inferred from homology"/>
<evidence type="ECO:0000256" key="5">
    <source>
        <dbReference type="ARBA" id="ARBA00022846"/>
    </source>
</evidence>
<dbReference type="InterPro" id="IPR050576">
    <property type="entry name" value="Cilia_flagella_integrity"/>
</dbReference>
<dbReference type="EMBL" id="LWCA01001549">
    <property type="protein sequence ID" value="OAF64897.1"/>
    <property type="molecule type" value="Genomic_DNA"/>
</dbReference>
<comment type="similarity">
    <text evidence="10">Belongs to the DRC3 family.</text>
</comment>
<keyword evidence="8" id="KW-0206">Cytoskeleton</keyword>
<evidence type="ECO:0000256" key="8">
    <source>
        <dbReference type="ARBA" id="ARBA00023212"/>
    </source>
</evidence>
<evidence type="ECO:0000256" key="4">
    <source>
        <dbReference type="ARBA" id="ARBA00022737"/>
    </source>
</evidence>
<protein>
    <recommendedName>
        <fullName evidence="11">Dynein regulatory complex subunit 3</fullName>
    </recommendedName>
</protein>
<keyword evidence="5" id="KW-0282">Flagellum</keyword>
<name>A0A177ASA6_9BILA</name>
<dbReference type="SMART" id="SM00365">
    <property type="entry name" value="LRR_SD22"/>
    <property type="match status" value="4"/>
</dbReference>
<keyword evidence="3" id="KW-0433">Leucine-rich repeat</keyword>
<comment type="caution">
    <text evidence="12">The sequence shown here is derived from an EMBL/GenBank/DDBJ whole genome shotgun (WGS) entry which is preliminary data.</text>
</comment>
<dbReference type="InterPro" id="IPR032675">
    <property type="entry name" value="LRR_dom_sf"/>
</dbReference>
<gene>
    <name evidence="12" type="ORF">A3Q56_07398</name>
</gene>
<keyword evidence="7" id="KW-0969">Cilium</keyword>
<dbReference type="GO" id="GO:0005929">
    <property type="term" value="C:cilium"/>
    <property type="evidence" value="ECO:0007669"/>
    <property type="project" value="TreeGrafter"/>
</dbReference>
<keyword evidence="4" id="KW-0677">Repeat</keyword>
<evidence type="ECO:0000256" key="3">
    <source>
        <dbReference type="ARBA" id="ARBA00022614"/>
    </source>
</evidence>
<evidence type="ECO:0000256" key="11">
    <source>
        <dbReference type="ARBA" id="ARBA00040950"/>
    </source>
</evidence>